<sequence>MGSLRPILESRGYRTRYALLSAERIRGIDPLEVDILLIIGHLPLHASPDATRFSWEIIDLIRIRAHYGLPLLGIDLGGQLIAHALGGEVRTRERPEIAVAPVRLTEAGRRSCLAPLGDATPLVRWQGHDIVLPPGFECLASAPCSPVQAFRHGKAILGLQFHLEADHDYLQSHLNALRTSLALAGIDGEALRAKAVESLQLMRHACHAVMTRWLDALDGHDTVPPESAQPSG</sequence>
<protein>
    <recommendedName>
        <fullName evidence="1">Glutamine amidotransferase domain-containing protein</fullName>
    </recommendedName>
</protein>
<organism evidence="2 3">
    <name type="scientific">Stenotrophomonas panacihumi</name>
    <dbReference type="NCBI Taxonomy" id="676599"/>
    <lineage>
        <taxon>Bacteria</taxon>
        <taxon>Pseudomonadati</taxon>
        <taxon>Pseudomonadota</taxon>
        <taxon>Gammaproteobacteria</taxon>
        <taxon>Lysobacterales</taxon>
        <taxon>Lysobacteraceae</taxon>
        <taxon>Stenotrophomonas</taxon>
    </lineage>
</organism>
<dbReference type="GO" id="GO:0005829">
    <property type="term" value="C:cytosol"/>
    <property type="evidence" value="ECO:0007669"/>
    <property type="project" value="TreeGrafter"/>
</dbReference>
<dbReference type="PANTHER" id="PTHR42695">
    <property type="entry name" value="GLUTAMINE AMIDOTRANSFERASE YLR126C-RELATED"/>
    <property type="match status" value="1"/>
</dbReference>
<evidence type="ECO:0000313" key="3">
    <source>
        <dbReference type="Proteomes" id="UP000051802"/>
    </source>
</evidence>
<dbReference type="Gene3D" id="3.40.50.880">
    <property type="match status" value="1"/>
</dbReference>
<dbReference type="PANTHER" id="PTHR42695:SF5">
    <property type="entry name" value="GLUTAMINE AMIDOTRANSFERASE YLR126C-RELATED"/>
    <property type="match status" value="1"/>
</dbReference>
<dbReference type="InterPro" id="IPR044992">
    <property type="entry name" value="ChyE-like"/>
</dbReference>
<dbReference type="RefSeq" id="WP_057647563.1">
    <property type="nucleotide sequence ID" value="NZ_LLXU01000095.1"/>
</dbReference>
<proteinExistence type="predicted"/>
<name>A0A0R0AH55_9GAMM</name>
<dbReference type="PROSITE" id="PS51273">
    <property type="entry name" value="GATASE_TYPE_1"/>
    <property type="match status" value="1"/>
</dbReference>
<evidence type="ECO:0000313" key="2">
    <source>
        <dbReference type="EMBL" id="KRG40660.1"/>
    </source>
</evidence>
<dbReference type="Pfam" id="PF00117">
    <property type="entry name" value="GATase"/>
    <property type="match status" value="1"/>
</dbReference>
<dbReference type="InterPro" id="IPR029062">
    <property type="entry name" value="Class_I_gatase-like"/>
</dbReference>
<reference evidence="2 3" key="1">
    <citation type="submission" date="2015-10" db="EMBL/GenBank/DDBJ databases">
        <title>Genome sequencing and analysis of members of genus Stenotrophomonas.</title>
        <authorList>
            <person name="Patil P.P."/>
            <person name="Midha S."/>
            <person name="Patil P.B."/>
        </authorList>
    </citation>
    <scope>NUCLEOTIDE SEQUENCE [LARGE SCALE GENOMIC DNA]</scope>
    <source>
        <strain evidence="2 3">JCM 16536</strain>
    </source>
</reference>
<dbReference type="STRING" id="676599.ARC20_12605"/>
<evidence type="ECO:0000259" key="1">
    <source>
        <dbReference type="Pfam" id="PF00117"/>
    </source>
</evidence>
<dbReference type="Proteomes" id="UP000051802">
    <property type="component" value="Unassembled WGS sequence"/>
</dbReference>
<keyword evidence="3" id="KW-1185">Reference proteome</keyword>
<feature type="domain" description="Glutamine amidotransferase" evidence="1">
    <location>
        <begin position="59"/>
        <end position="168"/>
    </location>
</feature>
<gene>
    <name evidence="2" type="ORF">ARC20_12605</name>
</gene>
<comment type="caution">
    <text evidence="2">The sequence shown here is derived from an EMBL/GenBank/DDBJ whole genome shotgun (WGS) entry which is preliminary data.</text>
</comment>
<dbReference type="EMBL" id="LLXU01000095">
    <property type="protein sequence ID" value="KRG40660.1"/>
    <property type="molecule type" value="Genomic_DNA"/>
</dbReference>
<dbReference type="AlphaFoldDB" id="A0A0R0AH55"/>
<accession>A0A0R0AH55</accession>
<dbReference type="SUPFAM" id="SSF52317">
    <property type="entry name" value="Class I glutamine amidotransferase-like"/>
    <property type="match status" value="1"/>
</dbReference>
<dbReference type="InterPro" id="IPR017926">
    <property type="entry name" value="GATASE"/>
</dbReference>